<evidence type="ECO:0000313" key="2">
    <source>
        <dbReference type="Proteomes" id="UP000663873"/>
    </source>
</evidence>
<sequence length="57" mass="6658">NIIKNTIIHLMPKSQRLLTVHLKLDHNQESILEMILEGDARQDAPVTQFDIKSMKYQ</sequence>
<dbReference type="Proteomes" id="UP000663873">
    <property type="component" value="Unassembled WGS sequence"/>
</dbReference>
<feature type="non-terminal residue" evidence="1">
    <location>
        <position position="1"/>
    </location>
</feature>
<proteinExistence type="predicted"/>
<dbReference type="AlphaFoldDB" id="A0A821ZXG6"/>
<name>A0A821ZXG6_9BILA</name>
<accession>A0A821ZXG6</accession>
<comment type="caution">
    <text evidence="1">The sequence shown here is derived from an EMBL/GenBank/DDBJ whole genome shotgun (WGS) entry which is preliminary data.</text>
</comment>
<keyword evidence="2" id="KW-1185">Reference proteome</keyword>
<gene>
    <name evidence="1" type="ORF">UJA718_LOCUS49673</name>
</gene>
<reference evidence="1" key="1">
    <citation type="submission" date="2021-02" db="EMBL/GenBank/DDBJ databases">
        <authorList>
            <person name="Nowell W R."/>
        </authorList>
    </citation>
    <scope>NUCLEOTIDE SEQUENCE</scope>
</reference>
<organism evidence="1 2">
    <name type="scientific">Rotaria socialis</name>
    <dbReference type="NCBI Taxonomy" id="392032"/>
    <lineage>
        <taxon>Eukaryota</taxon>
        <taxon>Metazoa</taxon>
        <taxon>Spiralia</taxon>
        <taxon>Gnathifera</taxon>
        <taxon>Rotifera</taxon>
        <taxon>Eurotatoria</taxon>
        <taxon>Bdelloidea</taxon>
        <taxon>Philodinida</taxon>
        <taxon>Philodinidae</taxon>
        <taxon>Rotaria</taxon>
    </lineage>
</organism>
<protein>
    <submittedName>
        <fullName evidence="1">Uncharacterized protein</fullName>
    </submittedName>
</protein>
<dbReference type="EMBL" id="CAJOBP010105538">
    <property type="protein sequence ID" value="CAF4988110.1"/>
    <property type="molecule type" value="Genomic_DNA"/>
</dbReference>
<evidence type="ECO:0000313" key="1">
    <source>
        <dbReference type="EMBL" id="CAF4988110.1"/>
    </source>
</evidence>